<dbReference type="RefSeq" id="WP_188662240.1">
    <property type="nucleotide sequence ID" value="NZ_BMKC01000001.1"/>
</dbReference>
<dbReference type="Pfam" id="PF13481">
    <property type="entry name" value="AAA_25"/>
    <property type="match status" value="1"/>
</dbReference>
<proteinExistence type="predicted"/>
<dbReference type="EMBL" id="BMKC01000001">
    <property type="protein sequence ID" value="GGA75560.1"/>
    <property type="molecule type" value="Genomic_DNA"/>
</dbReference>
<keyword evidence="2" id="KW-1185">Reference proteome</keyword>
<accession>A0ABQ1HFN0</accession>
<comment type="caution">
    <text evidence="1">The sequence shown here is derived from an EMBL/GenBank/DDBJ whole genome shotgun (WGS) entry which is preliminary data.</text>
</comment>
<protein>
    <submittedName>
        <fullName evidence="1">Transcriptional regulator</fullName>
    </submittedName>
</protein>
<evidence type="ECO:0000313" key="2">
    <source>
        <dbReference type="Proteomes" id="UP000623419"/>
    </source>
</evidence>
<dbReference type="InterPro" id="IPR038724">
    <property type="entry name" value="RepA"/>
</dbReference>
<dbReference type="Proteomes" id="UP000623419">
    <property type="component" value="Unassembled WGS sequence"/>
</dbReference>
<evidence type="ECO:0000313" key="1">
    <source>
        <dbReference type="EMBL" id="GGA75560.1"/>
    </source>
</evidence>
<organism evidence="1 2">
    <name type="scientific">Arenimonas soli</name>
    <dbReference type="NCBI Taxonomy" id="2269504"/>
    <lineage>
        <taxon>Bacteria</taxon>
        <taxon>Pseudomonadati</taxon>
        <taxon>Pseudomonadota</taxon>
        <taxon>Gammaproteobacteria</taxon>
        <taxon>Lysobacterales</taxon>
        <taxon>Lysobacteraceae</taxon>
        <taxon>Arenimonas</taxon>
    </lineage>
</organism>
<reference evidence="2" key="1">
    <citation type="journal article" date="2019" name="Int. J. Syst. Evol. Microbiol.">
        <title>The Global Catalogue of Microorganisms (GCM) 10K type strain sequencing project: providing services to taxonomists for standard genome sequencing and annotation.</title>
        <authorList>
            <consortium name="The Broad Institute Genomics Platform"/>
            <consortium name="The Broad Institute Genome Sequencing Center for Infectious Disease"/>
            <person name="Wu L."/>
            <person name="Ma J."/>
        </authorList>
    </citation>
    <scope>NUCLEOTIDE SEQUENCE [LARGE SCALE GENOMIC DNA]</scope>
    <source>
        <strain evidence="2">CGMCC 1.15905</strain>
    </source>
</reference>
<name>A0ABQ1HFN0_9GAMM</name>
<sequence length="364" mass="40327">MNNLQQRAEMLLLRDEPRKPRALIRFTPAADLLSEPKPLAWLIRNIFEQDAVCLVNGAPGSFKSFFAFEIACCVSSGTPWHGNRVHSGPVFVIVGEGHYGVRRRLKAWANANQVDLAAAPLFVSERAVTLTDPDASGDLAEAIQGLREIAGADPVLIVVDTVARAFRGDENSSQDMGAFLQAVDEVRSHWRASVLLVHHVGHGANDRARGSSALRGAVDWEYLAERDGLHVTLRCTKAKDAPMPEPQHFKLQQVELPWRDEDGDFQTSAVLVPADAPEGGTEASGRGLGQRQQRALDALGKLYRTQGDTLERAGHPRERALVTVEDWKHACAEFIPDRRDFDRVKKSLIERKTIHVEMPHVRLV</sequence>
<gene>
    <name evidence="1" type="ORF">GCM10011521_12150</name>
</gene>
<dbReference type="InterPro" id="IPR027417">
    <property type="entry name" value="P-loop_NTPase"/>
</dbReference>
<dbReference type="CDD" id="cd01125">
    <property type="entry name" value="RepA_RSF1010_like"/>
    <property type="match status" value="1"/>
</dbReference>
<dbReference type="Gene3D" id="3.40.50.300">
    <property type="entry name" value="P-loop containing nucleotide triphosphate hydrolases"/>
    <property type="match status" value="1"/>
</dbReference>
<dbReference type="SUPFAM" id="SSF52540">
    <property type="entry name" value="P-loop containing nucleoside triphosphate hydrolases"/>
    <property type="match status" value="1"/>
</dbReference>